<feature type="signal peptide" evidence="5">
    <location>
        <begin position="1"/>
        <end position="24"/>
    </location>
</feature>
<dbReference type="GO" id="GO:0007165">
    <property type="term" value="P:signal transduction"/>
    <property type="evidence" value="ECO:0007669"/>
    <property type="project" value="TreeGrafter"/>
</dbReference>
<dbReference type="InterPro" id="IPR036034">
    <property type="entry name" value="PDZ_sf"/>
</dbReference>
<evidence type="ECO:0000256" key="5">
    <source>
        <dbReference type="SAM" id="SignalP"/>
    </source>
</evidence>
<keyword evidence="3" id="KW-0720">Serine protease</keyword>
<dbReference type="InterPro" id="IPR005151">
    <property type="entry name" value="Tail-specific_protease"/>
</dbReference>
<feature type="chain" id="PRO_5021973614" description="Tail specific protease domain-containing protein" evidence="5">
    <location>
        <begin position="25"/>
        <end position="778"/>
    </location>
</feature>
<dbReference type="PANTHER" id="PTHR32060">
    <property type="entry name" value="TAIL-SPECIFIC PROTEASE"/>
    <property type="match status" value="1"/>
</dbReference>
<comment type="caution">
    <text evidence="7">The sequence shown here is derived from an EMBL/GenBank/DDBJ whole genome shotgun (WGS) entry which is preliminary data.</text>
</comment>
<sequence length="778" mass="87044">MIRKPLSLVAASLAAISLAVPARAETNFGQVAMHVAYMLQSQHYSHRDFDDDLSAKLLENYLNLLDFRHVFFTQQDVDSLKGKYNTTLDDHVLMRNVSPAIEIYDIYKQRVQERLDFVKKTLAAHKFTFDSSRTVELKRDKAPYPKDVAEQDKLWLDILEENMLQEKLVDEAKVEEAKKKAEKAAKKAEEKKNAAAAGTTTPEPPPAKADEAKKAEFAKDEEKEKTPQERVLKDYERLLESINENDQEDIVDFFLSSLAIAYDPHTEYMSPAETDSFNISMKHKLVGIGALLGLVDDVAQIQGIVVGGPADKQGGLSLNDKITGVAQGDADFVDTKYMKLNKIVDMIRGKDGSTVRMRINPASDPGATKIISIVRGEVELKEKLANAEMLVTPPEMGKQLKLGWINLSSFYADMEEGTVSTTDDVQKLLARLMKEKIDGLVLDLRGNGGGSLEEAIRLTGLFVPAGPVVQAKDWQGRISFRECENEKAFYDGPMIVLTDKTSASASEILAAALQDYRRALIVGDKSTFGKGTVQTILPVERFMPFFAKKDRAGNLKVTIQKFYRIAGGSTQLKGVEPDLVLPSIRDVLDIGEASADNPLPYDTIPARKYNLFTEKPWPLTELSKRMTERVKTNPEYQYIGEESKRLKERIDRNVVSLNLAEREKDTADTKARREKQDEERSARAKDIAAKTKDGGLKVYHLTLDNVEKPELILESDFTREQSTGMRMAKRDDDEDAEPAAAKFPYGVEPMKLEAVNIMRDLLELKQPTTAKADEPQAK</sequence>
<evidence type="ECO:0000313" key="8">
    <source>
        <dbReference type="Proteomes" id="UP000321577"/>
    </source>
</evidence>
<dbReference type="SUPFAM" id="SSF50156">
    <property type="entry name" value="PDZ domain-like"/>
    <property type="match status" value="1"/>
</dbReference>
<dbReference type="SMART" id="SM00245">
    <property type="entry name" value="TSPc"/>
    <property type="match status" value="1"/>
</dbReference>
<evidence type="ECO:0000256" key="4">
    <source>
        <dbReference type="SAM" id="MobiDB-lite"/>
    </source>
</evidence>
<dbReference type="GO" id="GO:0006508">
    <property type="term" value="P:proteolysis"/>
    <property type="evidence" value="ECO:0007669"/>
    <property type="project" value="UniProtKB-KW"/>
</dbReference>
<feature type="domain" description="Tail specific protease" evidence="6">
    <location>
        <begin position="366"/>
        <end position="582"/>
    </location>
</feature>
<dbReference type="SUPFAM" id="SSF52096">
    <property type="entry name" value="ClpP/crotonase"/>
    <property type="match status" value="1"/>
</dbReference>
<proteinExistence type="predicted"/>
<dbReference type="AlphaFoldDB" id="A0A512MIB8"/>
<dbReference type="FunFam" id="3.90.226.10:FF:000090">
    <property type="entry name" value="Tail-specific protease"/>
    <property type="match status" value="1"/>
</dbReference>
<dbReference type="Gene3D" id="2.30.42.10">
    <property type="match status" value="1"/>
</dbReference>
<name>A0A512MIB8_9BACT</name>
<evidence type="ECO:0000259" key="6">
    <source>
        <dbReference type="SMART" id="SM00245"/>
    </source>
</evidence>
<accession>A0A512MIB8</accession>
<feature type="region of interest" description="Disordered" evidence="4">
    <location>
        <begin position="722"/>
        <end position="742"/>
    </location>
</feature>
<feature type="region of interest" description="Disordered" evidence="4">
    <location>
        <begin position="663"/>
        <end position="686"/>
    </location>
</feature>
<reference evidence="7 8" key="1">
    <citation type="submission" date="2019-07" db="EMBL/GenBank/DDBJ databases">
        <title>Whole genome shotgun sequence of Brevifollis gellanilyticus NBRC 108608.</title>
        <authorList>
            <person name="Hosoyama A."/>
            <person name="Uohara A."/>
            <person name="Ohji S."/>
            <person name="Ichikawa N."/>
        </authorList>
    </citation>
    <scope>NUCLEOTIDE SEQUENCE [LARGE SCALE GENOMIC DNA]</scope>
    <source>
        <strain evidence="7 8">NBRC 108608</strain>
    </source>
</reference>
<dbReference type="CDD" id="cd07560">
    <property type="entry name" value="Peptidase_S41_CPP"/>
    <property type="match status" value="1"/>
</dbReference>
<keyword evidence="1" id="KW-0645">Protease</keyword>
<evidence type="ECO:0000256" key="3">
    <source>
        <dbReference type="ARBA" id="ARBA00022825"/>
    </source>
</evidence>
<feature type="region of interest" description="Disordered" evidence="4">
    <location>
        <begin position="185"/>
        <end position="229"/>
    </location>
</feature>
<dbReference type="Pfam" id="PF03572">
    <property type="entry name" value="Peptidase_S41"/>
    <property type="match status" value="1"/>
</dbReference>
<keyword evidence="5" id="KW-0732">Signal</keyword>
<dbReference type="Pfam" id="PF17804">
    <property type="entry name" value="TSP_NTD"/>
    <property type="match status" value="2"/>
</dbReference>
<gene>
    <name evidence="7" type="ORF">BGE01nite_57600</name>
</gene>
<feature type="compositionally biased region" description="Basic and acidic residues" evidence="4">
    <location>
        <begin position="208"/>
        <end position="229"/>
    </location>
</feature>
<dbReference type="GO" id="GO:0004175">
    <property type="term" value="F:endopeptidase activity"/>
    <property type="evidence" value="ECO:0007669"/>
    <property type="project" value="TreeGrafter"/>
</dbReference>
<evidence type="ECO:0000256" key="2">
    <source>
        <dbReference type="ARBA" id="ARBA00022801"/>
    </source>
</evidence>
<dbReference type="InterPro" id="IPR020992">
    <property type="entry name" value="Tail_Prtase_C"/>
</dbReference>
<organism evidence="7 8">
    <name type="scientific">Brevifollis gellanilyticus</name>
    <dbReference type="NCBI Taxonomy" id="748831"/>
    <lineage>
        <taxon>Bacteria</taxon>
        <taxon>Pseudomonadati</taxon>
        <taxon>Verrucomicrobiota</taxon>
        <taxon>Verrucomicrobiia</taxon>
        <taxon>Verrucomicrobiales</taxon>
        <taxon>Verrucomicrobiaceae</taxon>
    </lineage>
</organism>
<dbReference type="Pfam" id="PF11818">
    <property type="entry name" value="DUF3340"/>
    <property type="match status" value="1"/>
</dbReference>
<protein>
    <recommendedName>
        <fullName evidence="6">Tail specific protease domain-containing protein</fullName>
    </recommendedName>
</protein>
<dbReference type="Gene3D" id="3.90.226.10">
    <property type="entry name" value="2-enoyl-CoA Hydratase, Chain A, domain 1"/>
    <property type="match status" value="1"/>
</dbReference>
<dbReference type="GO" id="GO:0008236">
    <property type="term" value="F:serine-type peptidase activity"/>
    <property type="evidence" value="ECO:0007669"/>
    <property type="project" value="UniProtKB-KW"/>
</dbReference>
<keyword evidence="8" id="KW-1185">Reference proteome</keyword>
<evidence type="ECO:0000256" key="1">
    <source>
        <dbReference type="ARBA" id="ARBA00022670"/>
    </source>
</evidence>
<dbReference type="InterPro" id="IPR040573">
    <property type="entry name" value="TSP_N"/>
</dbReference>
<keyword evidence="2" id="KW-0378">Hydrolase</keyword>
<dbReference type="PANTHER" id="PTHR32060:SF22">
    <property type="entry name" value="CARBOXYL-TERMINAL-PROCESSING PEPTIDASE 3, CHLOROPLASTIC"/>
    <property type="match status" value="1"/>
</dbReference>
<dbReference type="RefSeq" id="WP_170267143.1">
    <property type="nucleotide sequence ID" value="NZ_BKAG01000111.1"/>
</dbReference>
<dbReference type="GO" id="GO:0030288">
    <property type="term" value="C:outer membrane-bounded periplasmic space"/>
    <property type="evidence" value="ECO:0007669"/>
    <property type="project" value="TreeGrafter"/>
</dbReference>
<dbReference type="NCBIfam" id="TIGR00225">
    <property type="entry name" value="prc"/>
    <property type="match status" value="1"/>
</dbReference>
<dbReference type="Proteomes" id="UP000321577">
    <property type="component" value="Unassembled WGS sequence"/>
</dbReference>
<dbReference type="InterPro" id="IPR029045">
    <property type="entry name" value="ClpP/crotonase-like_dom_sf"/>
</dbReference>
<dbReference type="InterPro" id="IPR004447">
    <property type="entry name" value="Peptidase_S41A"/>
</dbReference>
<evidence type="ECO:0000313" key="7">
    <source>
        <dbReference type="EMBL" id="GEP46469.1"/>
    </source>
</evidence>
<dbReference type="EMBL" id="BKAG01000111">
    <property type="protein sequence ID" value="GEP46469.1"/>
    <property type="molecule type" value="Genomic_DNA"/>
</dbReference>